<dbReference type="RefSeq" id="XP_024345273.1">
    <property type="nucleotide sequence ID" value="XM_024500314.1"/>
</dbReference>
<sequence>MFSSPKLVNTSLKIDYKHMQVIVCAEFLRFQSDVNACVRVWMQLSWDKSVNADFLGVKLYE</sequence>
<dbReference type="KEGG" id="egl:EGR_11065"/>
<dbReference type="Proteomes" id="UP000019149">
    <property type="component" value="Unassembled WGS sequence"/>
</dbReference>
<proteinExistence type="predicted"/>
<organism evidence="1 2">
    <name type="scientific">Echinococcus granulosus</name>
    <name type="common">Hydatid tapeworm</name>
    <dbReference type="NCBI Taxonomy" id="6210"/>
    <lineage>
        <taxon>Eukaryota</taxon>
        <taxon>Metazoa</taxon>
        <taxon>Spiralia</taxon>
        <taxon>Lophotrochozoa</taxon>
        <taxon>Platyhelminthes</taxon>
        <taxon>Cestoda</taxon>
        <taxon>Eucestoda</taxon>
        <taxon>Cyclophyllidea</taxon>
        <taxon>Taeniidae</taxon>
        <taxon>Echinococcus</taxon>
        <taxon>Echinococcus granulosus group</taxon>
    </lineage>
</organism>
<evidence type="ECO:0000313" key="2">
    <source>
        <dbReference type="Proteomes" id="UP000019149"/>
    </source>
</evidence>
<dbReference type="EMBL" id="APAU02000356">
    <property type="protein sequence ID" value="EUB54077.1"/>
    <property type="molecule type" value="Genomic_DNA"/>
</dbReference>
<reference evidence="1 2" key="1">
    <citation type="journal article" date="2013" name="Nat. Genet.">
        <title>The genome of the hydatid tapeworm Echinococcus granulosus.</title>
        <authorList>
            <person name="Zheng H."/>
            <person name="Zhang W."/>
            <person name="Zhang L."/>
            <person name="Zhang Z."/>
            <person name="Li J."/>
            <person name="Lu G."/>
            <person name="Zhu Y."/>
            <person name="Wang Y."/>
            <person name="Huang Y."/>
            <person name="Liu J."/>
            <person name="Kang H."/>
            <person name="Chen J."/>
            <person name="Wang L."/>
            <person name="Chen A."/>
            <person name="Yu S."/>
            <person name="Gao Z."/>
            <person name="Jin L."/>
            <person name="Gu W."/>
            <person name="Wang Z."/>
            <person name="Zhao L."/>
            <person name="Shi B."/>
            <person name="Wen H."/>
            <person name="Lin R."/>
            <person name="Jones M.K."/>
            <person name="Brejova B."/>
            <person name="Vinar T."/>
            <person name="Zhao G."/>
            <person name="McManus D.P."/>
            <person name="Chen Z."/>
            <person name="Zhou Y."/>
            <person name="Wang S."/>
        </authorList>
    </citation>
    <scope>NUCLEOTIDE SEQUENCE [LARGE SCALE GENOMIC DNA]</scope>
</reference>
<evidence type="ECO:0000313" key="1">
    <source>
        <dbReference type="EMBL" id="EUB54077.1"/>
    </source>
</evidence>
<name>W6U6U4_ECHGR</name>
<keyword evidence="2" id="KW-1185">Reference proteome</keyword>
<comment type="caution">
    <text evidence="1">The sequence shown here is derived from an EMBL/GenBank/DDBJ whole genome shotgun (WGS) entry which is preliminary data.</text>
</comment>
<gene>
    <name evidence="1" type="ORF">EGR_11065</name>
</gene>
<accession>W6U6U4</accession>
<dbReference type="CTD" id="36346780"/>
<dbReference type="GeneID" id="36346780"/>
<protein>
    <submittedName>
        <fullName evidence="1">Uncharacterized protein</fullName>
    </submittedName>
</protein>
<dbReference type="AlphaFoldDB" id="W6U6U4"/>